<dbReference type="SUPFAM" id="SSF51101">
    <property type="entry name" value="Mannose-binding lectins"/>
    <property type="match status" value="1"/>
</dbReference>
<dbReference type="GO" id="GO:0030246">
    <property type="term" value="F:carbohydrate binding"/>
    <property type="evidence" value="ECO:0007669"/>
    <property type="project" value="UniProtKB-KW"/>
</dbReference>
<evidence type="ECO:0000256" key="1">
    <source>
        <dbReference type="ARBA" id="ARBA00022734"/>
    </source>
</evidence>
<proteinExistence type="predicted"/>
<dbReference type="OrthoDB" id="581739at2759"/>
<gene>
    <name evidence="3" type="ORF">GIB67_031504</name>
</gene>
<feature type="domain" description="Jacalin-type lectin" evidence="2">
    <location>
        <begin position="25"/>
        <end position="196"/>
    </location>
</feature>
<dbReference type="AlphaFoldDB" id="A0A7J7MNA7"/>
<dbReference type="InterPro" id="IPR036404">
    <property type="entry name" value="Jacalin-like_lectin_dom_sf"/>
</dbReference>
<keyword evidence="1" id="KW-0430">Lectin</keyword>
<dbReference type="EMBL" id="JACGCM010001343">
    <property type="protein sequence ID" value="KAF6156383.1"/>
    <property type="molecule type" value="Genomic_DNA"/>
</dbReference>
<comment type="caution">
    <text evidence="3">The sequence shown here is derived from an EMBL/GenBank/DDBJ whole genome shotgun (WGS) entry which is preliminary data.</text>
</comment>
<evidence type="ECO:0000313" key="4">
    <source>
        <dbReference type="Proteomes" id="UP000541444"/>
    </source>
</evidence>
<evidence type="ECO:0000259" key="2">
    <source>
        <dbReference type="PROSITE" id="PS51752"/>
    </source>
</evidence>
<evidence type="ECO:0000313" key="3">
    <source>
        <dbReference type="EMBL" id="KAF6156383.1"/>
    </source>
</evidence>
<dbReference type="InterPro" id="IPR001229">
    <property type="entry name" value="Jacalin-like_lectin_dom"/>
</dbReference>
<name>A0A7J7MNA7_9MAGN</name>
<dbReference type="Gene3D" id="2.100.10.30">
    <property type="entry name" value="Jacalin-like lectin domain"/>
    <property type="match status" value="1"/>
</dbReference>
<dbReference type="PANTHER" id="PTHR47293:SF66">
    <property type="entry name" value="JACALIN-RELATED LECTIN 11-RELATED"/>
    <property type="match status" value="1"/>
</dbReference>
<dbReference type="PROSITE" id="PS51752">
    <property type="entry name" value="JACALIN_LECTIN"/>
    <property type="match status" value="1"/>
</dbReference>
<organism evidence="3 4">
    <name type="scientific">Kingdonia uniflora</name>
    <dbReference type="NCBI Taxonomy" id="39325"/>
    <lineage>
        <taxon>Eukaryota</taxon>
        <taxon>Viridiplantae</taxon>
        <taxon>Streptophyta</taxon>
        <taxon>Embryophyta</taxon>
        <taxon>Tracheophyta</taxon>
        <taxon>Spermatophyta</taxon>
        <taxon>Magnoliopsida</taxon>
        <taxon>Ranunculales</taxon>
        <taxon>Circaeasteraceae</taxon>
        <taxon>Kingdonia</taxon>
    </lineage>
</organism>
<dbReference type="PANTHER" id="PTHR47293">
    <property type="entry name" value="JACALIN-RELATED LECTIN 3"/>
    <property type="match status" value="1"/>
</dbReference>
<reference evidence="3 4" key="1">
    <citation type="journal article" date="2020" name="IScience">
        <title>Genome Sequencing of the Endangered Kingdonia uniflora (Circaeasteraceae, Ranunculales) Reveals Potential Mechanisms of Evolutionary Specialization.</title>
        <authorList>
            <person name="Sun Y."/>
            <person name="Deng T."/>
            <person name="Zhang A."/>
            <person name="Moore M.J."/>
            <person name="Landis J.B."/>
            <person name="Lin N."/>
            <person name="Zhang H."/>
            <person name="Zhang X."/>
            <person name="Huang J."/>
            <person name="Zhang X."/>
            <person name="Sun H."/>
            <person name="Wang H."/>
        </authorList>
    </citation>
    <scope>NUCLEOTIDE SEQUENCE [LARGE SCALE GENOMIC DNA]</scope>
    <source>
        <strain evidence="3">TB1705</strain>
        <tissue evidence="3">Leaf</tissue>
    </source>
</reference>
<accession>A0A7J7MNA7</accession>
<sequence length="210" mass="23907">MSSRIDESNRCLEVNPEVKIPVWIVRKSGGLSEFSGLKLQTEWRLSSQNKAIFCLKKWRELASPMILIRHTSNVIYSLKFGSVKDNGEADISDEFGCSNKSHGDYAKSHLDKVQINWPNEYLTSLRWSKGYAWMDFRRGAPIVLTSLKVITNVTTYGPFGSRNDSRETISVEGRFIVDFYGGMGWFIDSIGVYLKPTSSRPSENENIQFC</sequence>
<dbReference type="Proteomes" id="UP000541444">
    <property type="component" value="Unassembled WGS sequence"/>
</dbReference>
<keyword evidence="4" id="KW-1185">Reference proteome</keyword>
<dbReference type="SMART" id="SM00915">
    <property type="entry name" value="Jacalin"/>
    <property type="match status" value="1"/>
</dbReference>
<dbReference type="Pfam" id="PF01419">
    <property type="entry name" value="Jacalin"/>
    <property type="match status" value="1"/>
</dbReference>
<protein>
    <recommendedName>
        <fullName evidence="2">Jacalin-type lectin domain-containing protein</fullName>
    </recommendedName>
</protein>